<keyword evidence="8 10" id="KW-0675">Receptor</keyword>
<organism evidence="11">
    <name type="scientific">Heliconius charithonia charithonia</name>
    <dbReference type="NCBI Taxonomy" id="3062107"/>
    <lineage>
        <taxon>Eukaryota</taxon>
        <taxon>Metazoa</taxon>
        <taxon>Ecdysozoa</taxon>
        <taxon>Arthropoda</taxon>
        <taxon>Hexapoda</taxon>
        <taxon>Insecta</taxon>
        <taxon>Pterygota</taxon>
        <taxon>Neoptera</taxon>
        <taxon>Endopterygota</taxon>
        <taxon>Lepidoptera</taxon>
        <taxon>Glossata</taxon>
        <taxon>Ditrysia</taxon>
        <taxon>Papilionoidea</taxon>
        <taxon>Nymphalidae</taxon>
        <taxon>Heliconiinae</taxon>
        <taxon>Heliconiini</taxon>
        <taxon>Heliconius</taxon>
    </lineage>
</organism>
<feature type="transmembrane region" description="Helical" evidence="10">
    <location>
        <begin position="188"/>
        <end position="206"/>
    </location>
</feature>
<evidence type="ECO:0000256" key="9">
    <source>
        <dbReference type="ARBA" id="ARBA00023224"/>
    </source>
</evidence>
<keyword evidence="6 10" id="KW-1133">Transmembrane helix</keyword>
<dbReference type="GO" id="GO:0005886">
    <property type="term" value="C:plasma membrane"/>
    <property type="evidence" value="ECO:0007669"/>
    <property type="project" value="UniProtKB-SubCell"/>
</dbReference>
<dbReference type="PANTHER" id="PTHR21137">
    <property type="entry name" value="ODORANT RECEPTOR"/>
    <property type="match status" value="1"/>
</dbReference>
<comment type="caution">
    <text evidence="10">Lacks conserved residue(s) required for the propagation of feature annotation.</text>
</comment>
<evidence type="ECO:0000256" key="6">
    <source>
        <dbReference type="ARBA" id="ARBA00022989"/>
    </source>
</evidence>
<keyword evidence="7 10" id="KW-0472">Membrane</keyword>
<keyword evidence="4 10" id="KW-0812">Transmembrane</keyword>
<name>A0AA49J8D6_HELCH</name>
<protein>
    <recommendedName>
        <fullName evidence="10">Odorant receptor</fullName>
    </recommendedName>
</protein>
<dbReference type="Pfam" id="PF02949">
    <property type="entry name" value="7tm_6"/>
    <property type="match status" value="1"/>
</dbReference>
<dbReference type="PANTHER" id="PTHR21137:SF35">
    <property type="entry name" value="ODORANT RECEPTOR 19A-RELATED"/>
    <property type="match status" value="1"/>
</dbReference>
<evidence type="ECO:0000313" key="11">
    <source>
        <dbReference type="EMBL" id="WKF54501.1"/>
    </source>
</evidence>
<comment type="subcellular location">
    <subcellularLocation>
        <location evidence="1 10">Cell membrane</location>
        <topology evidence="1 10">Multi-pass membrane protein</topology>
    </subcellularLocation>
</comment>
<feature type="transmembrane region" description="Helical" evidence="10">
    <location>
        <begin position="145"/>
        <end position="163"/>
    </location>
</feature>
<evidence type="ECO:0000256" key="5">
    <source>
        <dbReference type="ARBA" id="ARBA00022725"/>
    </source>
</evidence>
<reference evidence="11" key="2">
    <citation type="submission" date="2023-03" db="EMBL/GenBank/DDBJ databases">
        <authorList>
            <person name="Briscoe A.D."/>
        </authorList>
    </citation>
    <scope>NUCLEOTIDE SEQUENCE</scope>
</reference>
<evidence type="ECO:0000256" key="4">
    <source>
        <dbReference type="ARBA" id="ARBA00022692"/>
    </source>
</evidence>
<evidence type="ECO:0000256" key="1">
    <source>
        <dbReference type="ARBA" id="ARBA00004651"/>
    </source>
</evidence>
<evidence type="ECO:0000256" key="3">
    <source>
        <dbReference type="ARBA" id="ARBA00022606"/>
    </source>
</evidence>
<feature type="transmembrane region" description="Helical" evidence="10">
    <location>
        <begin position="26"/>
        <end position="44"/>
    </location>
</feature>
<evidence type="ECO:0000256" key="10">
    <source>
        <dbReference type="RuleBase" id="RU351113"/>
    </source>
</evidence>
<reference evidence="11" key="1">
    <citation type="journal article" date="2023" name="Proc. Natl. Acad. Sci. U.S.A.">
        <title>Sex-linked gene traffic underlies the acquisition of sexually dimorphic UV color vision in Heliconius butterflies.</title>
        <authorList>
            <person name="Chakraborty M."/>
            <person name="Lara A.G."/>
            <person name="Dang A."/>
            <person name="McCulloch K.J."/>
            <person name="Rainbow D."/>
            <person name="Carter D."/>
            <person name="Ngo L.T."/>
            <person name="Solares E."/>
            <person name="Said I."/>
            <person name="Corbett-Detig R.B."/>
            <person name="Gilbert L.E."/>
            <person name="Emerson J.J."/>
            <person name="Briscoe A.D."/>
        </authorList>
    </citation>
    <scope>NUCLEOTIDE SEQUENCE</scope>
</reference>
<gene>
    <name evidence="11" type="primary">OR51/65</name>
</gene>
<keyword evidence="9 10" id="KW-0807">Transducer</keyword>
<comment type="similarity">
    <text evidence="10">Belongs to the insect chemoreceptor superfamily. Heteromeric odorant receptor channel (TC 1.A.69) family.</text>
</comment>
<dbReference type="GO" id="GO:0005549">
    <property type="term" value="F:odorant binding"/>
    <property type="evidence" value="ECO:0007669"/>
    <property type="project" value="InterPro"/>
</dbReference>
<evidence type="ECO:0000256" key="8">
    <source>
        <dbReference type="ARBA" id="ARBA00023170"/>
    </source>
</evidence>
<dbReference type="EMBL" id="OQ629420">
    <property type="protein sequence ID" value="WKF54501.1"/>
    <property type="molecule type" value="mRNA"/>
</dbReference>
<feature type="transmembrane region" description="Helical" evidence="10">
    <location>
        <begin position="317"/>
        <end position="335"/>
    </location>
</feature>
<keyword evidence="3 10" id="KW-0716">Sensory transduction</keyword>
<keyword evidence="2" id="KW-1003">Cell membrane</keyword>
<feature type="transmembrane region" description="Helical" evidence="10">
    <location>
        <begin position="289"/>
        <end position="311"/>
    </location>
</feature>
<dbReference type="GO" id="GO:0007165">
    <property type="term" value="P:signal transduction"/>
    <property type="evidence" value="ECO:0007669"/>
    <property type="project" value="UniProtKB-KW"/>
</dbReference>
<sequence>MQLLNAVWRKLTNTDALKLASGKFEIYFFEFLYRVVYLCGLSIWESSTPYFIYSTTVKTLLVLFACGEVWQFFSITWTIDAVTDGLNLLLIQFGALCKYKITVTNKSVFKKLASSMESENFDISTNQRKSILATWRKTNKASLKLLLGIGTCTVIFWHIYPLVDDIEYNLMAFVRLPFKFQTPTSYPPTYLCMMVVFSYMCYFVMANDLIMQAHLMHLLCQFAVLNNCFENILPDCLSIFQGLRLNKNLHLNEAFTKEYKTRLGNLVKQHNFILCNTLKLRDLLSTPMLVQLAVSTSLICSIGFQVATSVSVNKTKWLTSLLYLAYNMFVLYIICRWCEEIKIQNENTGEAVYASGWESGIVNVPGVRTTISLIIARANKPAALTAGGMYDLSLKAYAMMVKTSYSALTVLLRLREN</sequence>
<evidence type="ECO:0000256" key="2">
    <source>
        <dbReference type="ARBA" id="ARBA00022475"/>
    </source>
</evidence>
<keyword evidence="5 10" id="KW-0552">Olfaction</keyword>
<dbReference type="AlphaFoldDB" id="A0AA49J8D6"/>
<proteinExistence type="evidence at transcript level"/>
<dbReference type="GO" id="GO:0004984">
    <property type="term" value="F:olfactory receptor activity"/>
    <property type="evidence" value="ECO:0007669"/>
    <property type="project" value="InterPro"/>
</dbReference>
<dbReference type="InterPro" id="IPR004117">
    <property type="entry name" value="7tm6_olfct_rcpt"/>
</dbReference>
<accession>A0AA49J8D6</accession>
<evidence type="ECO:0000256" key="7">
    <source>
        <dbReference type="ARBA" id="ARBA00023136"/>
    </source>
</evidence>